<keyword evidence="5" id="KW-0472">Membrane</keyword>
<dbReference type="InterPro" id="IPR019398">
    <property type="entry name" value="Pre-rRNA_process_TSR2"/>
</dbReference>
<dbReference type="Proteomes" id="UP000095283">
    <property type="component" value="Unplaced"/>
</dbReference>
<evidence type="ECO:0000256" key="2">
    <source>
        <dbReference type="ARBA" id="ARBA00006524"/>
    </source>
</evidence>
<evidence type="ECO:0000256" key="5">
    <source>
        <dbReference type="SAM" id="Phobius"/>
    </source>
</evidence>
<evidence type="ECO:0000313" key="6">
    <source>
        <dbReference type="Proteomes" id="UP000095283"/>
    </source>
</evidence>
<keyword evidence="5" id="KW-0812">Transmembrane</keyword>
<keyword evidence="4" id="KW-0698">rRNA processing</keyword>
<accession>A0A1I7WZ72</accession>
<proteinExistence type="inferred from homology"/>
<comment type="function">
    <text evidence="1">May be involved in 20S pre-rRNA processing.</text>
</comment>
<protein>
    <recommendedName>
        <fullName evidence="3">Pre-rRNA-processing protein TSR2 homolog</fullName>
    </recommendedName>
</protein>
<feature type="transmembrane region" description="Helical" evidence="5">
    <location>
        <begin position="98"/>
        <end position="119"/>
    </location>
</feature>
<dbReference type="WBParaSite" id="Hba_10474">
    <property type="protein sequence ID" value="Hba_10474"/>
    <property type="gene ID" value="Hba_10474"/>
</dbReference>
<keyword evidence="5" id="KW-1133">Transmembrane helix</keyword>
<evidence type="ECO:0000313" key="7">
    <source>
        <dbReference type="WBParaSite" id="Hba_10474"/>
    </source>
</evidence>
<evidence type="ECO:0000256" key="1">
    <source>
        <dbReference type="ARBA" id="ARBA00002210"/>
    </source>
</evidence>
<dbReference type="PANTHER" id="PTHR21250">
    <property type="entry name" value="PRE-RRNA-PROCESSING PROTEIN TSR2 HOMOLOG"/>
    <property type="match status" value="1"/>
</dbReference>
<name>A0A1I7WZ72_HETBA</name>
<comment type="similarity">
    <text evidence="2">Belongs to the TSR2 family.</text>
</comment>
<dbReference type="Pfam" id="PF10273">
    <property type="entry name" value="WGG"/>
    <property type="match status" value="1"/>
</dbReference>
<dbReference type="GO" id="GO:0006364">
    <property type="term" value="P:rRNA processing"/>
    <property type="evidence" value="ECO:0007669"/>
    <property type="project" value="UniProtKB-KW"/>
</dbReference>
<evidence type="ECO:0000256" key="4">
    <source>
        <dbReference type="ARBA" id="ARBA00022552"/>
    </source>
</evidence>
<reference evidence="7" key="1">
    <citation type="submission" date="2016-11" db="UniProtKB">
        <authorList>
            <consortium name="WormBaseParasite"/>
        </authorList>
    </citation>
    <scope>IDENTIFICATION</scope>
</reference>
<feature type="transmembrane region" description="Helical" evidence="5">
    <location>
        <begin position="139"/>
        <end position="159"/>
    </location>
</feature>
<evidence type="ECO:0000256" key="3">
    <source>
        <dbReference type="ARBA" id="ARBA00017551"/>
    </source>
</evidence>
<organism evidence="6 7">
    <name type="scientific">Heterorhabditis bacteriophora</name>
    <name type="common">Entomopathogenic nematode worm</name>
    <dbReference type="NCBI Taxonomy" id="37862"/>
    <lineage>
        <taxon>Eukaryota</taxon>
        <taxon>Metazoa</taxon>
        <taxon>Ecdysozoa</taxon>
        <taxon>Nematoda</taxon>
        <taxon>Chromadorea</taxon>
        <taxon>Rhabditida</taxon>
        <taxon>Rhabditina</taxon>
        <taxon>Rhabditomorpha</taxon>
        <taxon>Strongyloidea</taxon>
        <taxon>Heterorhabditidae</taxon>
        <taxon>Heterorhabditis</taxon>
    </lineage>
</organism>
<sequence>MASFNAQDWRCFVSRVLSAWSGYQLAMDLRTGGPETNEKHEWFTDVLAEHVFLTHNLNADDLEGWINHILYTEFDLILEDDSVYPTSSLLMEAFGTGYILLIFFIFSIFIDFIVWILFYCCSFSCFDFDDRKKRFFLQVFYLKIFSLSFIFLQCVLHYNSYEKHFGRSMAIYIMKIMNLIKTSSMAQCSVEELRAGLATATKETHDLWEENKDLQGPYTI</sequence>
<keyword evidence="6" id="KW-1185">Reference proteome</keyword>
<dbReference type="AlphaFoldDB" id="A0A1I7WZ72"/>